<dbReference type="PANTHER" id="PTHR46797:SF1">
    <property type="entry name" value="METHYLPHOSPHONATE SYNTHASE"/>
    <property type="match status" value="1"/>
</dbReference>
<dbReference type="InterPro" id="IPR050807">
    <property type="entry name" value="TransReg_Diox_bact_type"/>
</dbReference>
<keyword evidence="1" id="KW-0238">DNA-binding</keyword>
<keyword evidence="4" id="KW-1185">Reference proteome</keyword>
<reference evidence="3 4" key="1">
    <citation type="submission" date="2024-04" db="EMBL/GenBank/DDBJ databases">
        <title>Human intestinal bacterial collection.</title>
        <authorList>
            <person name="Pauvert C."/>
            <person name="Hitch T.C.A."/>
            <person name="Clavel T."/>
        </authorList>
    </citation>
    <scope>NUCLEOTIDE SEQUENCE [LARGE SCALE GENOMIC DNA]</scope>
    <source>
        <strain evidence="3 4">CLA-KB-H42</strain>
    </source>
</reference>
<name>A0ABV1JJI1_9ACTN</name>
<dbReference type="RefSeq" id="WP_180963437.1">
    <property type="nucleotide sequence ID" value="NZ_JBBNOP010000020.1"/>
</dbReference>
<comment type="caution">
    <text evidence="3">The sequence shown here is derived from an EMBL/GenBank/DDBJ whole genome shotgun (WGS) entry which is preliminary data.</text>
</comment>
<dbReference type="EMBL" id="JBBNOP010000020">
    <property type="protein sequence ID" value="MEQ3364262.1"/>
    <property type="molecule type" value="Genomic_DNA"/>
</dbReference>
<evidence type="ECO:0000313" key="3">
    <source>
        <dbReference type="EMBL" id="MEQ3364262.1"/>
    </source>
</evidence>
<evidence type="ECO:0000313" key="4">
    <source>
        <dbReference type="Proteomes" id="UP001487305"/>
    </source>
</evidence>
<proteinExistence type="predicted"/>
<accession>A0ABV1JJI1</accession>
<dbReference type="InterPro" id="IPR001387">
    <property type="entry name" value="Cro/C1-type_HTH"/>
</dbReference>
<protein>
    <submittedName>
        <fullName evidence="3">Helix-turn-helix transcriptional regulator</fullName>
    </submittedName>
</protein>
<feature type="domain" description="HTH cro/C1-type" evidence="2">
    <location>
        <begin position="11"/>
        <end position="65"/>
    </location>
</feature>
<dbReference type="Gene3D" id="1.10.260.40">
    <property type="entry name" value="lambda repressor-like DNA-binding domains"/>
    <property type="match status" value="1"/>
</dbReference>
<gene>
    <name evidence="3" type="ORF">AAA083_14880</name>
</gene>
<sequence length="69" mass="7465">MAEREAIGRAIAEERKRQNLTQSRLALMAEINEGYLCEIEKGIANATINKLLAIAKALGIALADLLEGV</sequence>
<dbReference type="SUPFAM" id="SSF47413">
    <property type="entry name" value="lambda repressor-like DNA-binding domains"/>
    <property type="match status" value="1"/>
</dbReference>
<organism evidence="3 4">
    <name type="scientific">Raoultibacter massiliensis</name>
    <dbReference type="NCBI Taxonomy" id="1852371"/>
    <lineage>
        <taxon>Bacteria</taxon>
        <taxon>Bacillati</taxon>
        <taxon>Actinomycetota</taxon>
        <taxon>Coriobacteriia</taxon>
        <taxon>Eggerthellales</taxon>
        <taxon>Eggerthellaceae</taxon>
        <taxon>Raoultibacter</taxon>
    </lineage>
</organism>
<evidence type="ECO:0000259" key="2">
    <source>
        <dbReference type="PROSITE" id="PS50943"/>
    </source>
</evidence>
<dbReference type="PROSITE" id="PS50943">
    <property type="entry name" value="HTH_CROC1"/>
    <property type="match status" value="1"/>
</dbReference>
<dbReference type="CDD" id="cd00093">
    <property type="entry name" value="HTH_XRE"/>
    <property type="match status" value="1"/>
</dbReference>
<dbReference type="SMART" id="SM00530">
    <property type="entry name" value="HTH_XRE"/>
    <property type="match status" value="1"/>
</dbReference>
<dbReference type="Proteomes" id="UP001487305">
    <property type="component" value="Unassembled WGS sequence"/>
</dbReference>
<dbReference type="PANTHER" id="PTHR46797">
    <property type="entry name" value="HTH-TYPE TRANSCRIPTIONAL REGULATOR"/>
    <property type="match status" value="1"/>
</dbReference>
<dbReference type="Pfam" id="PF01381">
    <property type="entry name" value="HTH_3"/>
    <property type="match status" value="1"/>
</dbReference>
<evidence type="ECO:0000256" key="1">
    <source>
        <dbReference type="ARBA" id="ARBA00023125"/>
    </source>
</evidence>
<dbReference type="InterPro" id="IPR010982">
    <property type="entry name" value="Lambda_DNA-bd_dom_sf"/>
</dbReference>